<sequence>MTAGDVEAVEENEQTAQEEFDGENVIMHCTLHDDLERLNSVFTNPDDANHDNAAELLTQRVKLGKTPLELASMLGRVDILKDLIKRGADPNQASPSGYTPMHFAASWGQVSCLEALFEAGASIEARSCHGENPKQIAVRYEKKPSIEFLDWAAAKMTLVQFIAHIREMIADPEKLQGVKLSKEEKSTAIGSCNEKEEWISETPDATAEEFMMKKLDLEKQVEFLTEKVNSPGVLTQDAPEDESRSGFYVCCGSGALNISADRYSTSLKTNP</sequence>
<dbReference type="PROSITE" id="PS50088">
    <property type="entry name" value="ANK_REPEAT"/>
    <property type="match status" value="2"/>
</dbReference>
<organism evidence="2">
    <name type="scientific">Phallusia mammillata</name>
    <dbReference type="NCBI Taxonomy" id="59560"/>
    <lineage>
        <taxon>Eukaryota</taxon>
        <taxon>Metazoa</taxon>
        <taxon>Chordata</taxon>
        <taxon>Tunicata</taxon>
        <taxon>Ascidiacea</taxon>
        <taxon>Phlebobranchia</taxon>
        <taxon>Ascidiidae</taxon>
        <taxon>Phallusia</taxon>
    </lineage>
</organism>
<evidence type="ECO:0000313" key="2">
    <source>
        <dbReference type="EMBL" id="CAB3221794.1"/>
    </source>
</evidence>
<dbReference type="InterPro" id="IPR039323">
    <property type="entry name" value="ANKRD_45/46/60"/>
</dbReference>
<dbReference type="SUPFAM" id="SSF48403">
    <property type="entry name" value="Ankyrin repeat"/>
    <property type="match status" value="1"/>
</dbReference>
<evidence type="ECO:0000256" key="1">
    <source>
        <dbReference type="PROSITE-ProRule" id="PRU00023"/>
    </source>
</evidence>
<dbReference type="PANTHER" id="PTHR22677:SF4">
    <property type="entry name" value="USHER SYNDROME TYPE-1G PROTEIN-LIKE PROTEIN"/>
    <property type="match status" value="1"/>
</dbReference>
<feature type="repeat" description="ANK" evidence="1">
    <location>
        <begin position="63"/>
        <end position="95"/>
    </location>
</feature>
<dbReference type="SMART" id="SM00248">
    <property type="entry name" value="ANK"/>
    <property type="match status" value="2"/>
</dbReference>
<dbReference type="InterPro" id="IPR029048">
    <property type="entry name" value="HSP70_C_sf"/>
</dbReference>
<dbReference type="Pfam" id="PF12796">
    <property type="entry name" value="Ank_2"/>
    <property type="match status" value="1"/>
</dbReference>
<keyword evidence="1" id="KW-0040">ANK repeat</keyword>
<dbReference type="InterPro" id="IPR002110">
    <property type="entry name" value="Ankyrin_rpt"/>
</dbReference>
<dbReference type="EMBL" id="LR782929">
    <property type="protein sequence ID" value="CAB3221794.1"/>
    <property type="molecule type" value="mRNA"/>
</dbReference>
<reference evidence="2" key="1">
    <citation type="submission" date="2020-04" db="EMBL/GenBank/DDBJ databases">
        <authorList>
            <person name="Neveu A P."/>
        </authorList>
    </citation>
    <scope>NUCLEOTIDE SEQUENCE</scope>
    <source>
        <tissue evidence="2">Whole embryo</tissue>
    </source>
</reference>
<dbReference type="Gene3D" id="1.25.40.20">
    <property type="entry name" value="Ankyrin repeat-containing domain"/>
    <property type="match status" value="1"/>
</dbReference>
<protein>
    <submittedName>
        <fullName evidence="2">Ankyrin repeat domain-containing protein 45-like</fullName>
    </submittedName>
</protein>
<dbReference type="Gene3D" id="1.20.1270.10">
    <property type="match status" value="1"/>
</dbReference>
<dbReference type="PANTHER" id="PTHR22677">
    <property type="entry name" value="ANKYRIN REPEAT DOMAIN-CONTAINING PROTEIN 60"/>
    <property type="match status" value="1"/>
</dbReference>
<accession>A0A6F9D694</accession>
<dbReference type="InterPro" id="IPR036770">
    <property type="entry name" value="Ankyrin_rpt-contain_sf"/>
</dbReference>
<dbReference type="PROSITE" id="PS50297">
    <property type="entry name" value="ANK_REP_REGION"/>
    <property type="match status" value="2"/>
</dbReference>
<proteinExistence type="evidence at transcript level"/>
<feature type="repeat" description="ANK" evidence="1">
    <location>
        <begin position="96"/>
        <end position="128"/>
    </location>
</feature>
<dbReference type="SUPFAM" id="SSF100934">
    <property type="entry name" value="Heat shock protein 70kD (HSP70), C-terminal subdomain"/>
    <property type="match status" value="1"/>
</dbReference>
<dbReference type="AlphaFoldDB" id="A0A6F9D694"/>
<gene>
    <name evidence="2" type="primary">Ankrd45</name>
</gene>
<name>A0A6F9D694_9ASCI</name>